<reference evidence="1" key="1">
    <citation type="submission" date="2020-07" db="EMBL/GenBank/DDBJ databases">
        <title>Multicomponent nature underlies the extraordinary mechanical properties of spider dragline silk.</title>
        <authorList>
            <person name="Kono N."/>
            <person name="Nakamura H."/>
            <person name="Mori M."/>
            <person name="Yoshida Y."/>
            <person name="Ohtoshi R."/>
            <person name="Malay A.D."/>
            <person name="Moran D.A.P."/>
            <person name="Tomita M."/>
            <person name="Numata K."/>
            <person name="Arakawa K."/>
        </authorList>
    </citation>
    <scope>NUCLEOTIDE SEQUENCE</scope>
</reference>
<dbReference type="AlphaFoldDB" id="A0A8X6LUG6"/>
<sequence length="93" mass="10664">MVFVAHIPNSPAHFILEPLRAAIKGAELPNTQWSRLAPKRNYLVFFTPRVELFKNLGENEGFNYENSSLSDLDTNEGLFDETCDKDWIHLTPD</sequence>
<evidence type="ECO:0000313" key="2">
    <source>
        <dbReference type="Proteomes" id="UP000887116"/>
    </source>
</evidence>
<proteinExistence type="predicted"/>
<accession>A0A8X6LUG6</accession>
<keyword evidence="2" id="KW-1185">Reference proteome</keyword>
<feature type="non-terminal residue" evidence="1">
    <location>
        <position position="1"/>
    </location>
</feature>
<gene>
    <name evidence="1" type="ORF">TNCT_577801</name>
</gene>
<comment type="caution">
    <text evidence="1">The sequence shown here is derived from an EMBL/GenBank/DDBJ whole genome shotgun (WGS) entry which is preliminary data.</text>
</comment>
<protein>
    <submittedName>
        <fullName evidence="1">Uncharacterized protein</fullName>
    </submittedName>
</protein>
<name>A0A8X6LUG6_TRICU</name>
<dbReference type="EMBL" id="BMAO01018116">
    <property type="protein sequence ID" value="GFR21102.1"/>
    <property type="molecule type" value="Genomic_DNA"/>
</dbReference>
<organism evidence="1 2">
    <name type="scientific">Trichonephila clavata</name>
    <name type="common">Joro spider</name>
    <name type="synonym">Nephila clavata</name>
    <dbReference type="NCBI Taxonomy" id="2740835"/>
    <lineage>
        <taxon>Eukaryota</taxon>
        <taxon>Metazoa</taxon>
        <taxon>Ecdysozoa</taxon>
        <taxon>Arthropoda</taxon>
        <taxon>Chelicerata</taxon>
        <taxon>Arachnida</taxon>
        <taxon>Araneae</taxon>
        <taxon>Araneomorphae</taxon>
        <taxon>Entelegynae</taxon>
        <taxon>Araneoidea</taxon>
        <taxon>Nephilidae</taxon>
        <taxon>Trichonephila</taxon>
    </lineage>
</organism>
<dbReference type="Proteomes" id="UP000887116">
    <property type="component" value="Unassembled WGS sequence"/>
</dbReference>
<evidence type="ECO:0000313" key="1">
    <source>
        <dbReference type="EMBL" id="GFR21102.1"/>
    </source>
</evidence>